<reference evidence="2 3" key="1">
    <citation type="submission" date="2019-03" db="EMBL/GenBank/DDBJ databases">
        <title>Genomic Encyclopedia of Type Strains, Phase IV (KMG-IV): sequencing the most valuable type-strain genomes for metagenomic binning, comparative biology and taxonomic classification.</title>
        <authorList>
            <person name="Goeker M."/>
        </authorList>
    </citation>
    <scope>NUCLEOTIDE SEQUENCE [LARGE SCALE GENOMIC DNA]</scope>
    <source>
        <strain evidence="2 3">DSM 16326</strain>
    </source>
</reference>
<gene>
    <name evidence="2" type="ORF">EDC23_1069</name>
</gene>
<sequence>MRHILIVNHNAGSVHHGPNFRSYYVARSLLEHGFRVTIVCSGFSHKLTKLPVIEGESHVEDVDGVRMIWLKMPVYRSSVQRLWNYAQFAMRLRRLDAIVPEPVDAVVCSSPPPYWIWACRHFTQQREIPLIFECRDLWPDVILETRRTAILNPAVWLMMLAERIAYRSADAVVAVNQEARKTMERRGLAKGKFHAIPNGVSLEADNAHESLSSSIRERLPSDDVFRVGYAGSLSRVYGLEYLLGAARLLCGQRVHFVLAGSGGDEQWLREQATGLDNVTFVGWIPKPQLHAFLSVVDVAYAGLLDIPSFAIGSDSTKVFEYLKAARPVVHALGAENSVIAEAGAGLHVPPENSEAIAKAVVKMRDLTQDKRDALGRAGLDYLKQYRTYEALGFQWKELLDSWGN</sequence>
<proteinExistence type="predicted"/>
<dbReference type="Proteomes" id="UP000294914">
    <property type="component" value="Unassembled WGS sequence"/>
</dbReference>
<comment type="caution">
    <text evidence="2">The sequence shown here is derived from an EMBL/GenBank/DDBJ whole genome shotgun (WGS) entry which is preliminary data.</text>
</comment>
<feature type="domain" description="Glycosyltransferase subfamily 4-like N-terminal" evidence="1">
    <location>
        <begin position="17"/>
        <end position="199"/>
    </location>
</feature>
<dbReference type="CDD" id="cd03794">
    <property type="entry name" value="GT4_WbuB-like"/>
    <property type="match status" value="1"/>
</dbReference>
<dbReference type="OrthoDB" id="9764577at2"/>
<name>A0A4R8IP51_9GAMM</name>
<evidence type="ECO:0000313" key="2">
    <source>
        <dbReference type="EMBL" id="TDY02692.1"/>
    </source>
</evidence>
<dbReference type="SUPFAM" id="SSF53756">
    <property type="entry name" value="UDP-Glycosyltransferase/glycogen phosphorylase"/>
    <property type="match status" value="1"/>
</dbReference>
<dbReference type="PANTHER" id="PTHR12526:SF622">
    <property type="entry name" value="GLYCOSYLTRANSFERASE (GROUP I)"/>
    <property type="match status" value="1"/>
</dbReference>
<dbReference type="AlphaFoldDB" id="A0A4R8IP51"/>
<dbReference type="GO" id="GO:0016757">
    <property type="term" value="F:glycosyltransferase activity"/>
    <property type="evidence" value="ECO:0007669"/>
    <property type="project" value="UniProtKB-ARBA"/>
</dbReference>
<dbReference type="EMBL" id="SOQX01000002">
    <property type="protein sequence ID" value="TDY02692.1"/>
    <property type="molecule type" value="Genomic_DNA"/>
</dbReference>
<keyword evidence="2" id="KW-0808">Transferase</keyword>
<organism evidence="2 3">
    <name type="scientific">Thiohalophilus thiocyanatoxydans</name>
    <dbReference type="NCBI Taxonomy" id="381308"/>
    <lineage>
        <taxon>Bacteria</taxon>
        <taxon>Pseudomonadati</taxon>
        <taxon>Pseudomonadota</taxon>
        <taxon>Gammaproteobacteria</taxon>
        <taxon>Thiohalomonadales</taxon>
        <taxon>Thiohalophilaceae</taxon>
        <taxon>Thiohalophilus</taxon>
    </lineage>
</organism>
<dbReference type="Pfam" id="PF13579">
    <property type="entry name" value="Glyco_trans_4_4"/>
    <property type="match status" value="1"/>
</dbReference>
<protein>
    <submittedName>
        <fullName evidence="2">Glycosyltransferase involved in cell wall biosynthesis</fullName>
    </submittedName>
</protein>
<keyword evidence="3" id="KW-1185">Reference proteome</keyword>
<dbReference type="RefSeq" id="WP_134081875.1">
    <property type="nucleotide sequence ID" value="NZ_SOQX01000002.1"/>
</dbReference>
<dbReference type="Gene3D" id="3.40.50.2000">
    <property type="entry name" value="Glycogen Phosphorylase B"/>
    <property type="match status" value="2"/>
</dbReference>
<dbReference type="PANTHER" id="PTHR12526">
    <property type="entry name" value="GLYCOSYLTRANSFERASE"/>
    <property type="match status" value="1"/>
</dbReference>
<dbReference type="Pfam" id="PF13692">
    <property type="entry name" value="Glyco_trans_1_4"/>
    <property type="match status" value="1"/>
</dbReference>
<evidence type="ECO:0000313" key="3">
    <source>
        <dbReference type="Proteomes" id="UP000294914"/>
    </source>
</evidence>
<accession>A0A4R8IP51</accession>
<dbReference type="InterPro" id="IPR028098">
    <property type="entry name" value="Glyco_trans_4-like_N"/>
</dbReference>
<evidence type="ECO:0000259" key="1">
    <source>
        <dbReference type="Pfam" id="PF13579"/>
    </source>
</evidence>